<organism evidence="3 4">
    <name type="scientific">Ascobolus immersus RN42</name>
    <dbReference type="NCBI Taxonomy" id="1160509"/>
    <lineage>
        <taxon>Eukaryota</taxon>
        <taxon>Fungi</taxon>
        <taxon>Dikarya</taxon>
        <taxon>Ascomycota</taxon>
        <taxon>Pezizomycotina</taxon>
        <taxon>Pezizomycetes</taxon>
        <taxon>Pezizales</taxon>
        <taxon>Ascobolaceae</taxon>
        <taxon>Ascobolus</taxon>
    </lineage>
</organism>
<dbReference type="GO" id="GO:0008270">
    <property type="term" value="F:zinc ion binding"/>
    <property type="evidence" value="ECO:0007669"/>
    <property type="project" value="InterPro"/>
</dbReference>
<dbReference type="InterPro" id="IPR036864">
    <property type="entry name" value="Zn2-C6_fun-type_DNA-bd_sf"/>
</dbReference>
<keyword evidence="4" id="KW-1185">Reference proteome</keyword>
<dbReference type="AlphaFoldDB" id="A0A3N4HNM8"/>
<dbReference type="Proteomes" id="UP000275078">
    <property type="component" value="Unassembled WGS sequence"/>
</dbReference>
<feature type="region of interest" description="Disordered" evidence="2">
    <location>
        <begin position="122"/>
        <end position="157"/>
    </location>
</feature>
<proteinExistence type="predicted"/>
<evidence type="ECO:0000313" key="4">
    <source>
        <dbReference type="Proteomes" id="UP000275078"/>
    </source>
</evidence>
<dbReference type="InterPro" id="IPR001138">
    <property type="entry name" value="Zn2Cys6_DnaBD"/>
</dbReference>
<name>A0A3N4HNM8_ASCIM</name>
<accession>A0A3N4HNM8</accession>
<evidence type="ECO:0000256" key="1">
    <source>
        <dbReference type="ARBA" id="ARBA00023242"/>
    </source>
</evidence>
<evidence type="ECO:0008006" key="5">
    <source>
        <dbReference type="Google" id="ProtNLM"/>
    </source>
</evidence>
<dbReference type="EMBL" id="ML119800">
    <property type="protein sequence ID" value="RPA74098.1"/>
    <property type="molecule type" value="Genomic_DNA"/>
</dbReference>
<dbReference type="SUPFAM" id="SSF57701">
    <property type="entry name" value="Zn2/Cys6 DNA-binding domain"/>
    <property type="match status" value="1"/>
</dbReference>
<reference evidence="3 4" key="1">
    <citation type="journal article" date="2018" name="Nat. Ecol. Evol.">
        <title>Pezizomycetes genomes reveal the molecular basis of ectomycorrhizal truffle lifestyle.</title>
        <authorList>
            <person name="Murat C."/>
            <person name="Payen T."/>
            <person name="Noel B."/>
            <person name="Kuo A."/>
            <person name="Morin E."/>
            <person name="Chen J."/>
            <person name="Kohler A."/>
            <person name="Krizsan K."/>
            <person name="Balestrini R."/>
            <person name="Da Silva C."/>
            <person name="Montanini B."/>
            <person name="Hainaut M."/>
            <person name="Levati E."/>
            <person name="Barry K.W."/>
            <person name="Belfiori B."/>
            <person name="Cichocki N."/>
            <person name="Clum A."/>
            <person name="Dockter R.B."/>
            <person name="Fauchery L."/>
            <person name="Guy J."/>
            <person name="Iotti M."/>
            <person name="Le Tacon F."/>
            <person name="Lindquist E.A."/>
            <person name="Lipzen A."/>
            <person name="Malagnac F."/>
            <person name="Mello A."/>
            <person name="Molinier V."/>
            <person name="Miyauchi S."/>
            <person name="Poulain J."/>
            <person name="Riccioni C."/>
            <person name="Rubini A."/>
            <person name="Sitrit Y."/>
            <person name="Splivallo R."/>
            <person name="Traeger S."/>
            <person name="Wang M."/>
            <person name="Zifcakova L."/>
            <person name="Wipf D."/>
            <person name="Zambonelli A."/>
            <person name="Paolocci F."/>
            <person name="Nowrousian M."/>
            <person name="Ottonello S."/>
            <person name="Baldrian P."/>
            <person name="Spatafora J.W."/>
            <person name="Henrissat B."/>
            <person name="Nagy L.G."/>
            <person name="Aury J.M."/>
            <person name="Wincker P."/>
            <person name="Grigoriev I.V."/>
            <person name="Bonfante P."/>
            <person name="Martin F.M."/>
        </authorList>
    </citation>
    <scope>NUCLEOTIDE SEQUENCE [LARGE SCALE GENOMIC DNA]</scope>
    <source>
        <strain evidence="3 4">RN42</strain>
    </source>
</reference>
<evidence type="ECO:0000313" key="3">
    <source>
        <dbReference type="EMBL" id="RPA74098.1"/>
    </source>
</evidence>
<dbReference type="CDD" id="cd00067">
    <property type="entry name" value="GAL4"/>
    <property type="match status" value="1"/>
</dbReference>
<dbReference type="GO" id="GO:0000981">
    <property type="term" value="F:DNA-binding transcription factor activity, RNA polymerase II-specific"/>
    <property type="evidence" value="ECO:0007669"/>
    <property type="project" value="InterPro"/>
</dbReference>
<sequence>MPPIPSQSITRKRTVLKCAFCRIDKKKCEAILESERCERCTAKGFACSSFTVRPGGKPRRNFPPPAPPAVQANATGLVHDMQSQETVDSDALDSLTYVPAATSDMAAGGGYSSSNGVDSGYGSLNSSHSSQEVSYHAVERQEDAVVNSESPASPIPLVLSPQGTYSSWSARLQSARRERFLQENTIPTAADDSNSKDGPFQKLLRDKLELARTVRHQEPEKAEVYCRQIKHAALLLASHKYNVHIGETFTNAILLLIELLVADGRWEEVVEEYSSTGQFCVSNTHAPLSRVIPDDHFKSVKKAGDAVLGGKLMGFLETGLSLEEFISNSSCWWDPSSTSWRKGNDTALLGCIDRYTSHQLEASFGSLLIRAVELRRHDIVRSCLSILRPRVSRSLINRLIDRCLFDISAQQKTDSQAQSAKLGHRMENRLALFVRDILSDMIEEATSLEDIQNFLGRPNRVAMTETLHANQAALRGILETILEFERADVLEDLLKRDLGASIICCEMLESDWSSSLSGVYPRRRWIQYVIIGYVFLKHSLPNRELEVTSVFTRRRSTTILQLAVWTHRITIIQSLLEFRFVYSHSKSFGIHAKPPLDWHHHLLHLALLAKDVTVLKILLSYLKDIPVPMQPKEARLTSITIDSSSNSTPANEELAVSGEREQELLRLYPTLPSFTWSCVIGVCDINVDSIPHLDCEYRKVSLLYGAKTWPRGHGVYPLDIDEDDEDELLADNSTYSNDSRYPLPVDVMLGKGQVPPSAAQSAGSKQWNPLGKDQLSMDSISTEDFEYIYSAGLVSKSSTFSSSWT</sequence>
<protein>
    <recommendedName>
        <fullName evidence="5">Zn(2)-C6 fungal-type domain-containing protein</fullName>
    </recommendedName>
</protein>
<keyword evidence="1" id="KW-0539">Nucleus</keyword>
<gene>
    <name evidence="3" type="ORF">BJ508DRAFT_313182</name>
</gene>
<evidence type="ECO:0000256" key="2">
    <source>
        <dbReference type="SAM" id="MobiDB-lite"/>
    </source>
</evidence>